<evidence type="ECO:0000313" key="4">
    <source>
        <dbReference type="Proteomes" id="UP001221142"/>
    </source>
</evidence>
<proteinExistence type="predicted"/>
<dbReference type="PROSITE" id="PS50896">
    <property type="entry name" value="LISH"/>
    <property type="match status" value="1"/>
</dbReference>
<accession>A0AAD7BWY0</accession>
<dbReference type="InterPro" id="IPR006594">
    <property type="entry name" value="LisH"/>
</dbReference>
<dbReference type="Pfam" id="PF10607">
    <property type="entry name" value="CTLH"/>
    <property type="match status" value="1"/>
</dbReference>
<dbReference type="InterPro" id="IPR024964">
    <property type="entry name" value="CTLH/CRA"/>
</dbReference>
<dbReference type="InterPro" id="IPR050618">
    <property type="entry name" value="Ubq-SigPath_Reg"/>
</dbReference>
<dbReference type="AlphaFoldDB" id="A0AAD7BWY0"/>
<reference evidence="3" key="1">
    <citation type="submission" date="2023-03" db="EMBL/GenBank/DDBJ databases">
        <title>Massive genome expansion in bonnet fungi (Mycena s.s.) driven by repeated elements and novel gene families across ecological guilds.</title>
        <authorList>
            <consortium name="Lawrence Berkeley National Laboratory"/>
            <person name="Harder C.B."/>
            <person name="Miyauchi S."/>
            <person name="Viragh M."/>
            <person name="Kuo A."/>
            <person name="Thoen E."/>
            <person name="Andreopoulos B."/>
            <person name="Lu D."/>
            <person name="Skrede I."/>
            <person name="Drula E."/>
            <person name="Henrissat B."/>
            <person name="Morin E."/>
            <person name="Kohler A."/>
            <person name="Barry K."/>
            <person name="LaButti K."/>
            <person name="Morin E."/>
            <person name="Salamov A."/>
            <person name="Lipzen A."/>
            <person name="Mereny Z."/>
            <person name="Hegedus B."/>
            <person name="Baldrian P."/>
            <person name="Stursova M."/>
            <person name="Weitz H."/>
            <person name="Taylor A."/>
            <person name="Grigoriev I.V."/>
            <person name="Nagy L.G."/>
            <person name="Martin F."/>
            <person name="Kauserud H."/>
        </authorList>
    </citation>
    <scope>NUCLEOTIDE SEQUENCE</scope>
    <source>
        <strain evidence="3">9284</strain>
    </source>
</reference>
<dbReference type="Pfam" id="PF08513">
    <property type="entry name" value="LisH"/>
    <property type="match status" value="1"/>
</dbReference>
<name>A0AAD7BWY0_9AGAR</name>
<organism evidence="3 4">
    <name type="scientific">Roridomyces roridus</name>
    <dbReference type="NCBI Taxonomy" id="1738132"/>
    <lineage>
        <taxon>Eukaryota</taxon>
        <taxon>Fungi</taxon>
        <taxon>Dikarya</taxon>
        <taxon>Basidiomycota</taxon>
        <taxon>Agaricomycotina</taxon>
        <taxon>Agaricomycetes</taxon>
        <taxon>Agaricomycetidae</taxon>
        <taxon>Agaricales</taxon>
        <taxon>Marasmiineae</taxon>
        <taxon>Mycenaceae</taxon>
        <taxon>Roridomyces</taxon>
    </lineage>
</organism>
<dbReference type="EMBL" id="JARKIF010000008">
    <property type="protein sequence ID" value="KAJ7632724.1"/>
    <property type="molecule type" value="Genomic_DNA"/>
</dbReference>
<dbReference type="SMART" id="SM00757">
    <property type="entry name" value="CRA"/>
    <property type="match status" value="1"/>
</dbReference>
<comment type="caution">
    <text evidence="3">The sequence shown here is derived from an EMBL/GenBank/DDBJ whole genome shotgun (WGS) entry which is preliminary data.</text>
</comment>
<evidence type="ECO:0000259" key="2">
    <source>
        <dbReference type="SMART" id="SM00757"/>
    </source>
</evidence>
<dbReference type="Proteomes" id="UP001221142">
    <property type="component" value="Unassembled WGS sequence"/>
</dbReference>
<feature type="domain" description="CRA" evidence="2">
    <location>
        <begin position="158"/>
        <end position="259"/>
    </location>
</feature>
<dbReference type="PANTHER" id="PTHR12864">
    <property type="entry name" value="RAN BINDING PROTEIN 9-RELATED"/>
    <property type="match status" value="1"/>
</dbReference>
<gene>
    <name evidence="3" type="ORF">FB45DRAFT_913290</name>
</gene>
<protein>
    <submittedName>
        <fullName evidence="3">CTLH/CRA C-terminal to lish motif domain-containing protein</fullName>
    </submittedName>
</protein>
<keyword evidence="4" id="KW-1185">Reference proteome</keyword>
<evidence type="ECO:0000313" key="3">
    <source>
        <dbReference type="EMBL" id="KAJ7632724.1"/>
    </source>
</evidence>
<dbReference type="InterPro" id="IPR013144">
    <property type="entry name" value="CRA_dom"/>
</dbReference>
<feature type="region of interest" description="Disordered" evidence="1">
    <location>
        <begin position="261"/>
        <end position="291"/>
    </location>
</feature>
<sequence length="303" mass="33024">MSRDPSPEHIRTLVIDYLVHHGYKSTARAFAQGSMAPTSLDADGDEIMQPAGTAELPGTSHISEETFAQIDLRQEIRTHIMQGRIADAVEALEKHYPAVLSSETLPSAPRPHKSLTGTDFVAPTTINPAHLTLNLRILAFIETIKAIPGSAAPDEEDSKTLDLLAKAKKLHVLVSMLPDSAERAAYTQELRNVAGLLAYPNPESSPVASYLSQDRREAVAAQIDTAILYRMGQPAVSQLEISTRYTSVLWSFLHDLDVKQRPGVPLPPTSAEKPASPTSRGKDKDGSEAVPRFELQSFINFKA</sequence>
<evidence type="ECO:0000256" key="1">
    <source>
        <dbReference type="SAM" id="MobiDB-lite"/>
    </source>
</evidence>